<keyword evidence="1" id="KW-1185">Reference proteome</keyword>
<dbReference type="Proteomes" id="UP000046395">
    <property type="component" value="Unassembled WGS sequence"/>
</dbReference>
<accession>A0A5S6Q1T8</accession>
<dbReference type="AlphaFoldDB" id="A0A5S6Q1T8"/>
<reference evidence="2" key="1">
    <citation type="submission" date="2019-12" db="UniProtKB">
        <authorList>
            <consortium name="WormBaseParasite"/>
        </authorList>
    </citation>
    <scope>IDENTIFICATION</scope>
</reference>
<evidence type="ECO:0000313" key="1">
    <source>
        <dbReference type="Proteomes" id="UP000046395"/>
    </source>
</evidence>
<protein>
    <submittedName>
        <fullName evidence="2">Uncharacterized protein</fullName>
    </submittedName>
</protein>
<name>A0A5S6Q1T8_TRIMR</name>
<sequence length="91" mass="10497">MEFENYEFVPVRKSLRFVNVLRCGRLLLAGTKRLSDQASKNRIYEATMRALGTLPSFRSTVYGVPPLFCHKAFRHTVWQMINGNESVSKET</sequence>
<evidence type="ECO:0000313" key="2">
    <source>
        <dbReference type="WBParaSite" id="TMUE_0000001181.1"/>
    </source>
</evidence>
<organism evidence="1 2">
    <name type="scientific">Trichuris muris</name>
    <name type="common">Mouse whipworm</name>
    <dbReference type="NCBI Taxonomy" id="70415"/>
    <lineage>
        <taxon>Eukaryota</taxon>
        <taxon>Metazoa</taxon>
        <taxon>Ecdysozoa</taxon>
        <taxon>Nematoda</taxon>
        <taxon>Enoplea</taxon>
        <taxon>Dorylaimia</taxon>
        <taxon>Trichinellida</taxon>
        <taxon>Trichuridae</taxon>
        <taxon>Trichuris</taxon>
    </lineage>
</organism>
<dbReference type="WBParaSite" id="TMUE_0000001181.1">
    <property type="protein sequence ID" value="TMUE_0000001181.1"/>
    <property type="gene ID" value="WBGene00297091"/>
</dbReference>
<proteinExistence type="predicted"/>